<name>A0A1F7U2S6_9BACT</name>
<dbReference type="Proteomes" id="UP000176303">
    <property type="component" value="Unassembled WGS sequence"/>
</dbReference>
<keyword evidence="1" id="KW-0812">Transmembrane</keyword>
<sequence>MINIAAKRQKTDQVIKEPESRPVFGQAVGLFTLPARALSHHAEKHYRSRYHGRYRTPRRIFAFDLALIGLVLILAVFSLAEFLTRPLLPEIIRVEMAAKPGAPRSGDRVTLAFSYENRSRVEQKEAEIALRLPRGFLMEPAEIPGFQTETQTLQIGDLAPGEEGSFEISGALLAVPGTPFQAAAVISARDGKTGASRILAETFTLPVSSSALAVDLQIPQTAVGGQEVSATLSYRNEGNAAIAEAMIVPLLPEGTEIVGSQPDLVEGVWRLLDIAPGSAGRMALRIRLPGAEKATVGASLSFRVEDQLIPQGVTERKVSLVSPAVTLRSSADRAEVGPGEKLTLRIEAENKGEFTLRNGELRLDFDPGLVDLDETRPFLTSAEAPGLAEFRPGDRLSAEIVLSLLTDLTMTGEEPMPPVLGQRLTLVGELDGYGRVVAAEEQVEYPVRSALRLRAAARYFTPEGEQIGRGPLPPRVGKETRYWIFLDIESSPGDAREVVVEGKLSRGVSWIDLQSVGAPGAEPIVYDPGRRMVRWKIPRLGGAIRTATYGAAFAVELLPEAGQAGDLAALLEMVTIRGIDDSTGKEISATALEVTTELAADARAEGKWNVTE</sequence>
<dbReference type="PANTHER" id="PTHR34819:SF5">
    <property type="entry name" value="CONSERVED REPEAT DOMAIN PROTEIN"/>
    <property type="match status" value="1"/>
</dbReference>
<gene>
    <name evidence="2" type="ORF">A3D72_04610</name>
</gene>
<dbReference type="PANTHER" id="PTHR34819">
    <property type="entry name" value="LARGE CYSTEINE-RICH PERIPLASMIC PROTEIN OMCB"/>
    <property type="match status" value="1"/>
</dbReference>
<dbReference type="AlphaFoldDB" id="A0A1F7U2S6"/>
<keyword evidence="1" id="KW-1133">Transmembrane helix</keyword>
<evidence type="ECO:0000313" key="2">
    <source>
        <dbReference type="EMBL" id="OGL72541.1"/>
    </source>
</evidence>
<reference evidence="2 3" key="1">
    <citation type="journal article" date="2016" name="Nat. Commun.">
        <title>Thousands of microbial genomes shed light on interconnected biogeochemical processes in an aquifer system.</title>
        <authorList>
            <person name="Anantharaman K."/>
            <person name="Brown C.T."/>
            <person name="Hug L.A."/>
            <person name="Sharon I."/>
            <person name="Castelle C.J."/>
            <person name="Probst A.J."/>
            <person name="Thomas B.C."/>
            <person name="Singh A."/>
            <person name="Wilkins M.J."/>
            <person name="Karaoz U."/>
            <person name="Brodie E.L."/>
            <person name="Williams K.H."/>
            <person name="Hubbard S.S."/>
            <person name="Banfield J.F."/>
        </authorList>
    </citation>
    <scope>NUCLEOTIDE SEQUENCE [LARGE SCALE GENOMIC DNA]</scope>
</reference>
<dbReference type="STRING" id="1802391.A3D72_04610"/>
<evidence type="ECO:0000256" key="1">
    <source>
        <dbReference type="SAM" id="Phobius"/>
    </source>
</evidence>
<proteinExistence type="predicted"/>
<evidence type="ECO:0008006" key="4">
    <source>
        <dbReference type="Google" id="ProtNLM"/>
    </source>
</evidence>
<evidence type="ECO:0000313" key="3">
    <source>
        <dbReference type="Proteomes" id="UP000176303"/>
    </source>
</evidence>
<feature type="transmembrane region" description="Helical" evidence="1">
    <location>
        <begin position="60"/>
        <end position="80"/>
    </location>
</feature>
<keyword evidence="1" id="KW-0472">Membrane</keyword>
<accession>A0A1F7U2S6</accession>
<comment type="caution">
    <text evidence="2">The sequence shown here is derived from an EMBL/GenBank/DDBJ whole genome shotgun (WGS) entry which is preliminary data.</text>
</comment>
<dbReference type="EMBL" id="MGDZ01000060">
    <property type="protein sequence ID" value="OGL72541.1"/>
    <property type="molecule type" value="Genomic_DNA"/>
</dbReference>
<organism evidence="2 3">
    <name type="scientific">Candidatus Uhrbacteria bacterium RIFCSPHIGHO2_02_FULL_57_19</name>
    <dbReference type="NCBI Taxonomy" id="1802391"/>
    <lineage>
        <taxon>Bacteria</taxon>
        <taxon>Candidatus Uhriibacteriota</taxon>
    </lineage>
</organism>
<dbReference type="InterPro" id="IPR051172">
    <property type="entry name" value="Chlamydia_OmcB"/>
</dbReference>
<protein>
    <recommendedName>
        <fullName evidence="4">DUF11 domain-containing protein</fullName>
    </recommendedName>
</protein>